<reference evidence="3" key="1">
    <citation type="submission" date="2020-06" db="EMBL/GenBank/DDBJ databases">
        <title>Draft genomic sequence of Geomonas sp. Red330.</title>
        <authorList>
            <person name="Itoh H."/>
            <person name="Zhenxing X."/>
            <person name="Ushijima N."/>
            <person name="Masuda Y."/>
            <person name="Shiratori Y."/>
            <person name="Senoo K."/>
        </authorList>
    </citation>
    <scope>NUCLEOTIDE SEQUENCE [LARGE SCALE GENOMIC DNA]</scope>
    <source>
        <strain evidence="3">Red330</strain>
    </source>
</reference>
<protein>
    <recommendedName>
        <fullName evidence="4">Type IV pilus minor pilin FimU</fullName>
    </recommendedName>
</protein>
<dbReference type="InterPro" id="IPR012902">
    <property type="entry name" value="N_methyl_site"/>
</dbReference>
<comment type="caution">
    <text evidence="2">The sequence shown here is derived from an EMBL/GenBank/DDBJ whole genome shotgun (WGS) entry which is preliminary data.</text>
</comment>
<dbReference type="InterPro" id="IPR045584">
    <property type="entry name" value="Pilin-like"/>
</dbReference>
<dbReference type="Pfam" id="PF07963">
    <property type="entry name" value="N_methyl"/>
    <property type="match status" value="1"/>
</dbReference>
<dbReference type="EMBL" id="BLXX01000001">
    <property type="protein sequence ID" value="GFO58053.1"/>
    <property type="molecule type" value="Genomic_DNA"/>
</dbReference>
<sequence length="173" mass="18723">MNPRGFTIVELVVTLFIAGILAAIAIPRFSQTNSKEKIKSQTRQLHADLVNIRLGALQQKKRSIVFFGPQQSTFKTYTSPYESTAAGTLVRVTNYPFVLKRKTGTTLTTLSSGTSDCVEFQTSGLTDSTTCTNSNMTLVVTPVTYGGGNNCVVVGAARINIGRMDNVSTCSIW</sequence>
<evidence type="ECO:0008006" key="4">
    <source>
        <dbReference type="Google" id="ProtNLM"/>
    </source>
</evidence>
<organism evidence="2 3">
    <name type="scientific">Geomonas silvestris</name>
    <dbReference type="NCBI Taxonomy" id="2740184"/>
    <lineage>
        <taxon>Bacteria</taxon>
        <taxon>Pseudomonadati</taxon>
        <taxon>Thermodesulfobacteriota</taxon>
        <taxon>Desulfuromonadia</taxon>
        <taxon>Geobacterales</taxon>
        <taxon>Geobacteraceae</taxon>
        <taxon>Geomonas</taxon>
    </lineage>
</organism>
<dbReference type="Proteomes" id="UP000556026">
    <property type="component" value="Unassembled WGS sequence"/>
</dbReference>
<feature type="transmembrane region" description="Helical" evidence="1">
    <location>
        <begin position="6"/>
        <end position="29"/>
    </location>
</feature>
<evidence type="ECO:0000313" key="2">
    <source>
        <dbReference type="EMBL" id="GFO58053.1"/>
    </source>
</evidence>
<keyword evidence="1" id="KW-0812">Transmembrane</keyword>
<evidence type="ECO:0000313" key="3">
    <source>
        <dbReference type="Proteomes" id="UP000556026"/>
    </source>
</evidence>
<dbReference type="SUPFAM" id="SSF54523">
    <property type="entry name" value="Pili subunits"/>
    <property type="match status" value="1"/>
</dbReference>
<proteinExistence type="predicted"/>
<dbReference type="Gene3D" id="3.30.700.10">
    <property type="entry name" value="Glycoprotein, Type 4 Pilin"/>
    <property type="match status" value="1"/>
</dbReference>
<dbReference type="RefSeq" id="WP_183352902.1">
    <property type="nucleotide sequence ID" value="NZ_BLXX01000001.1"/>
</dbReference>
<keyword evidence="1" id="KW-1133">Transmembrane helix</keyword>
<gene>
    <name evidence="2" type="ORF">GMST_03780</name>
</gene>
<accession>A0A6V8ME12</accession>
<keyword evidence="1" id="KW-0472">Membrane</keyword>
<name>A0A6V8ME12_9BACT</name>
<keyword evidence="3" id="KW-1185">Reference proteome</keyword>
<evidence type="ECO:0000256" key="1">
    <source>
        <dbReference type="SAM" id="Phobius"/>
    </source>
</evidence>
<dbReference type="NCBIfam" id="TIGR02532">
    <property type="entry name" value="IV_pilin_GFxxxE"/>
    <property type="match status" value="1"/>
</dbReference>
<dbReference type="AlphaFoldDB" id="A0A6V8ME12"/>